<dbReference type="AlphaFoldDB" id="A0AAN6S2H4"/>
<evidence type="ECO:0000313" key="2">
    <source>
        <dbReference type="EMBL" id="KAK3937431.1"/>
    </source>
</evidence>
<name>A0AAN6S2H4_9PEZI</name>
<gene>
    <name evidence="2" type="ORF">QBC46DRAFT_392642</name>
</gene>
<dbReference type="Gene3D" id="3.30.710.10">
    <property type="entry name" value="Potassium Channel Kv1.1, Chain A"/>
    <property type="match status" value="1"/>
</dbReference>
<organism evidence="2 3">
    <name type="scientific">Diplogelasinospora grovesii</name>
    <dbReference type="NCBI Taxonomy" id="303347"/>
    <lineage>
        <taxon>Eukaryota</taxon>
        <taxon>Fungi</taxon>
        <taxon>Dikarya</taxon>
        <taxon>Ascomycota</taxon>
        <taxon>Pezizomycotina</taxon>
        <taxon>Sordariomycetes</taxon>
        <taxon>Sordariomycetidae</taxon>
        <taxon>Sordariales</taxon>
        <taxon>Diplogelasinosporaceae</taxon>
        <taxon>Diplogelasinospora</taxon>
    </lineage>
</organism>
<dbReference type="SMART" id="SM00225">
    <property type="entry name" value="BTB"/>
    <property type="match status" value="1"/>
</dbReference>
<sequence>MASSEMIAPAGDVVLVIGPEKKRFRVHSLLLCAASPVFRVMLDNQFFQEGGARSPEAPKNVALPEDDAEALEIILNVLHYRADEVDDPLAPASVLRVAIATDKYDLTPSLKLVIRDWLKCDGVTDATELWQLAIAACWLGNDIAFEAITRSLLQRYGGSFIKLGETDRMPPDVRVRLPALMEERRGQLRLDLLSRFYRAGTNKDYGCLSCNWFEVRSMDYLGYFLSENNFDPWSKRCIGWKDGKLEPNIVSQISIESAIASVNAESIEVSSVTCNKPHKDPGFKGKVQEAIREYRNSIHGLCLECVRTGDEHESHSDEGH</sequence>
<dbReference type="EMBL" id="MU853854">
    <property type="protein sequence ID" value="KAK3937431.1"/>
    <property type="molecule type" value="Genomic_DNA"/>
</dbReference>
<dbReference type="CDD" id="cd18186">
    <property type="entry name" value="BTB_POZ_ZBTB_KLHL-like"/>
    <property type="match status" value="1"/>
</dbReference>
<comment type="caution">
    <text evidence="2">The sequence shown here is derived from an EMBL/GenBank/DDBJ whole genome shotgun (WGS) entry which is preliminary data.</text>
</comment>
<evidence type="ECO:0000259" key="1">
    <source>
        <dbReference type="PROSITE" id="PS50097"/>
    </source>
</evidence>
<dbReference type="Pfam" id="PF00651">
    <property type="entry name" value="BTB"/>
    <property type="match status" value="1"/>
</dbReference>
<accession>A0AAN6S2H4</accession>
<dbReference type="Proteomes" id="UP001303473">
    <property type="component" value="Unassembled WGS sequence"/>
</dbReference>
<dbReference type="PROSITE" id="PS50097">
    <property type="entry name" value="BTB"/>
    <property type="match status" value="1"/>
</dbReference>
<proteinExistence type="predicted"/>
<dbReference type="InterPro" id="IPR000210">
    <property type="entry name" value="BTB/POZ_dom"/>
</dbReference>
<evidence type="ECO:0000313" key="3">
    <source>
        <dbReference type="Proteomes" id="UP001303473"/>
    </source>
</evidence>
<protein>
    <recommendedName>
        <fullName evidence="1">BTB domain-containing protein</fullName>
    </recommendedName>
</protein>
<feature type="domain" description="BTB" evidence="1">
    <location>
        <begin position="11"/>
        <end position="87"/>
    </location>
</feature>
<keyword evidence="3" id="KW-1185">Reference proteome</keyword>
<dbReference type="InterPro" id="IPR011333">
    <property type="entry name" value="SKP1/BTB/POZ_sf"/>
</dbReference>
<reference evidence="3" key="1">
    <citation type="journal article" date="2023" name="Mol. Phylogenet. Evol.">
        <title>Genome-scale phylogeny and comparative genomics of the fungal order Sordariales.</title>
        <authorList>
            <person name="Hensen N."/>
            <person name="Bonometti L."/>
            <person name="Westerberg I."/>
            <person name="Brannstrom I.O."/>
            <person name="Guillou S."/>
            <person name="Cros-Aarteil S."/>
            <person name="Calhoun S."/>
            <person name="Haridas S."/>
            <person name="Kuo A."/>
            <person name="Mondo S."/>
            <person name="Pangilinan J."/>
            <person name="Riley R."/>
            <person name="LaButti K."/>
            <person name="Andreopoulos B."/>
            <person name="Lipzen A."/>
            <person name="Chen C."/>
            <person name="Yan M."/>
            <person name="Daum C."/>
            <person name="Ng V."/>
            <person name="Clum A."/>
            <person name="Steindorff A."/>
            <person name="Ohm R.A."/>
            <person name="Martin F."/>
            <person name="Silar P."/>
            <person name="Natvig D.O."/>
            <person name="Lalanne C."/>
            <person name="Gautier V."/>
            <person name="Ament-Velasquez S.L."/>
            <person name="Kruys A."/>
            <person name="Hutchinson M.I."/>
            <person name="Powell A.J."/>
            <person name="Barry K."/>
            <person name="Miller A.N."/>
            <person name="Grigoriev I.V."/>
            <person name="Debuchy R."/>
            <person name="Gladieux P."/>
            <person name="Hiltunen Thoren M."/>
            <person name="Johannesson H."/>
        </authorList>
    </citation>
    <scope>NUCLEOTIDE SEQUENCE [LARGE SCALE GENOMIC DNA]</scope>
    <source>
        <strain evidence="3">CBS 340.73</strain>
    </source>
</reference>
<dbReference type="SUPFAM" id="SSF54695">
    <property type="entry name" value="POZ domain"/>
    <property type="match status" value="1"/>
</dbReference>